<dbReference type="NCBIfam" id="NF002032">
    <property type="entry name" value="PRK00856.1"/>
    <property type="match status" value="1"/>
</dbReference>
<dbReference type="GO" id="GO:0044205">
    <property type="term" value="P:'de novo' UMP biosynthetic process"/>
    <property type="evidence" value="ECO:0007669"/>
    <property type="project" value="UniProtKB-UniPathway"/>
</dbReference>
<proteinExistence type="inferred from homology"/>
<dbReference type="GO" id="GO:0016597">
    <property type="term" value="F:amino acid binding"/>
    <property type="evidence" value="ECO:0007669"/>
    <property type="project" value="InterPro"/>
</dbReference>
<evidence type="ECO:0000256" key="1">
    <source>
        <dbReference type="ARBA" id="ARBA00004852"/>
    </source>
</evidence>
<dbReference type="Gene3D" id="3.40.50.1370">
    <property type="entry name" value="Aspartate/ornithine carbamoyltransferase"/>
    <property type="match status" value="2"/>
</dbReference>
<evidence type="ECO:0000256" key="7">
    <source>
        <dbReference type="ARBA" id="ARBA00048859"/>
    </source>
</evidence>
<comment type="catalytic activity">
    <reaction evidence="7">
        <text>carbamoyl phosphate + L-aspartate = N-carbamoyl-L-aspartate + phosphate + H(+)</text>
        <dbReference type="Rhea" id="RHEA:20013"/>
        <dbReference type="ChEBI" id="CHEBI:15378"/>
        <dbReference type="ChEBI" id="CHEBI:29991"/>
        <dbReference type="ChEBI" id="CHEBI:32814"/>
        <dbReference type="ChEBI" id="CHEBI:43474"/>
        <dbReference type="ChEBI" id="CHEBI:58228"/>
        <dbReference type="EC" id="2.1.3.2"/>
    </reaction>
</comment>
<dbReference type="SUPFAM" id="SSF53671">
    <property type="entry name" value="Aspartate/ornithine carbamoyltransferase"/>
    <property type="match status" value="1"/>
</dbReference>
<evidence type="ECO:0000256" key="4">
    <source>
        <dbReference type="ARBA" id="ARBA00022679"/>
    </source>
</evidence>
<evidence type="ECO:0000256" key="6">
    <source>
        <dbReference type="ARBA" id="ARBA00043884"/>
    </source>
</evidence>
<dbReference type="GO" id="GO:0005829">
    <property type="term" value="C:cytosol"/>
    <property type="evidence" value="ECO:0007669"/>
    <property type="project" value="TreeGrafter"/>
</dbReference>
<comment type="pathway">
    <text evidence="1">Pyrimidine metabolism; UMP biosynthesis via de novo pathway; (S)-dihydroorotate from bicarbonate: step 2/3.</text>
</comment>
<dbReference type="InterPro" id="IPR002082">
    <property type="entry name" value="Asp_carbamoyltransf"/>
</dbReference>
<feature type="domain" description="Aspartate/ornithine carbamoyltransferase Asp/Orn-binding" evidence="8">
    <location>
        <begin position="151"/>
        <end position="295"/>
    </location>
</feature>
<comment type="similarity">
    <text evidence="2">Belongs to the aspartate/ornithine carbamoyltransferase superfamily. ATCase family.</text>
</comment>
<dbReference type="HAMAP" id="MF_00001">
    <property type="entry name" value="Asp_carb_tr"/>
    <property type="match status" value="1"/>
</dbReference>
<evidence type="ECO:0000259" key="9">
    <source>
        <dbReference type="Pfam" id="PF02729"/>
    </source>
</evidence>
<sequence length="300" mass="33129">MTTTRSLLDIDDLANEEIDAIFALAREFAQRPAPRSLDGRFCANLFFEQSTRTHVSFQCAQLRLGGNVVNLTPAQLSLATKGERLDDTAVTLRALGIEILVARHPLAGAVAELAAAFEGCTVNAGDGTNAHPTQALLDTFTLRDLLGDLRGRSIAFVGDIRHSRVAHSSMRLLRRYGATVLGVGPEGFLTGADVPPEVEIVRDFDGVLRDIDALVMLRVQRERFEKMPMDDGAYIAAYQLNDERLSRLGARTPILHPGPYNRGVEIVDAVTLDPRWRYREQVRNGVLVRASLLHHLVRGW</sequence>
<evidence type="ECO:0000313" key="10">
    <source>
        <dbReference type="EMBL" id="CBI01418.1"/>
    </source>
</evidence>
<dbReference type="PRINTS" id="PR00101">
    <property type="entry name" value="ATCASE"/>
</dbReference>
<reference evidence="10" key="1">
    <citation type="submission" date="2009-10" db="EMBL/GenBank/DDBJ databases">
        <title>Diversity of trophic interactions inside an arsenic-rich microbial ecosystem.</title>
        <authorList>
            <person name="Bertin P.N."/>
            <person name="Heinrich-Salmeron A."/>
            <person name="Pelletier E."/>
            <person name="Goulhen-Chollet F."/>
            <person name="Arsene-Ploetze F."/>
            <person name="Gallien S."/>
            <person name="Calteau A."/>
            <person name="Vallenet D."/>
            <person name="Casiot C."/>
            <person name="Chane-Woon-Ming B."/>
            <person name="Giloteaux L."/>
            <person name="Barakat M."/>
            <person name="Bonnefoy V."/>
            <person name="Bruneel O."/>
            <person name="Chandler M."/>
            <person name="Cleiss J."/>
            <person name="Duran R."/>
            <person name="Elbaz-Poulichet F."/>
            <person name="Fonknechten N."/>
            <person name="Lauga B."/>
            <person name="Mornico D."/>
            <person name="Ortet P."/>
            <person name="Schaeffer C."/>
            <person name="Siguier P."/>
            <person name="Alexander Thil Smith A."/>
            <person name="Van Dorsselaer A."/>
            <person name="Weissenbach J."/>
            <person name="Medigue C."/>
            <person name="Le Paslier D."/>
        </authorList>
    </citation>
    <scope>NUCLEOTIDE SEQUENCE</scope>
</reference>
<evidence type="ECO:0000259" key="8">
    <source>
        <dbReference type="Pfam" id="PF00185"/>
    </source>
</evidence>
<evidence type="ECO:0000256" key="3">
    <source>
        <dbReference type="ARBA" id="ARBA00013008"/>
    </source>
</evidence>
<feature type="domain" description="Aspartate/ornithine carbamoyltransferase carbamoyl-P binding" evidence="9">
    <location>
        <begin position="5"/>
        <end position="143"/>
    </location>
</feature>
<dbReference type="UniPathway" id="UPA00070">
    <property type="reaction ID" value="UER00116"/>
</dbReference>
<keyword evidence="5" id="KW-0665">Pyrimidine biosynthesis</keyword>
<protein>
    <recommendedName>
        <fullName evidence="3">aspartate carbamoyltransferase</fullName>
        <ecNumber evidence="3">2.1.3.2</ecNumber>
    </recommendedName>
</protein>
<dbReference type="InterPro" id="IPR006131">
    <property type="entry name" value="Asp_carbamoyltransf_Asp/Orn-bd"/>
</dbReference>
<accession>E6Q2K8</accession>
<evidence type="ECO:0000256" key="2">
    <source>
        <dbReference type="ARBA" id="ARBA00008896"/>
    </source>
</evidence>
<dbReference type="Pfam" id="PF02729">
    <property type="entry name" value="OTCace_N"/>
    <property type="match status" value="1"/>
</dbReference>
<dbReference type="NCBIfam" id="TIGR00670">
    <property type="entry name" value="asp_carb_tr"/>
    <property type="match status" value="1"/>
</dbReference>
<dbReference type="InterPro" id="IPR006132">
    <property type="entry name" value="Asp/Orn_carbamoyltranf_P-bd"/>
</dbReference>
<dbReference type="Pfam" id="PF00185">
    <property type="entry name" value="OTCace"/>
    <property type="match status" value="1"/>
</dbReference>
<keyword evidence="4 10" id="KW-0808">Transferase</keyword>
<dbReference type="EC" id="2.1.3.2" evidence="3"/>
<dbReference type="GO" id="GO:0004070">
    <property type="term" value="F:aspartate carbamoyltransferase activity"/>
    <property type="evidence" value="ECO:0007669"/>
    <property type="project" value="UniProtKB-EC"/>
</dbReference>
<dbReference type="PROSITE" id="PS00097">
    <property type="entry name" value="CARBAMOYLTRANSFERASE"/>
    <property type="match status" value="1"/>
</dbReference>
<gene>
    <name evidence="10" type="primary">pyrB</name>
    <name evidence="10" type="ORF">CARN4_0676</name>
</gene>
<dbReference type="InterPro" id="IPR036901">
    <property type="entry name" value="Asp/Orn_carbamoylTrfase_sf"/>
</dbReference>
<dbReference type="GO" id="GO:0006207">
    <property type="term" value="P:'de novo' pyrimidine nucleobase biosynthetic process"/>
    <property type="evidence" value="ECO:0007669"/>
    <property type="project" value="InterPro"/>
</dbReference>
<organism evidence="10">
    <name type="scientific">mine drainage metagenome</name>
    <dbReference type="NCBI Taxonomy" id="410659"/>
    <lineage>
        <taxon>unclassified sequences</taxon>
        <taxon>metagenomes</taxon>
        <taxon>ecological metagenomes</taxon>
    </lineage>
</organism>
<dbReference type="PRINTS" id="PR00100">
    <property type="entry name" value="AOTCASE"/>
</dbReference>
<comment type="function">
    <text evidence="6">Catalyzes the condensation of carbamoyl phosphate and aspartate to form carbamoyl aspartate and inorganic phosphate, the committed step in the de novo pyrimidine nucleotide biosynthesis pathway.</text>
</comment>
<name>E6Q2K8_9ZZZZ</name>
<dbReference type="PANTHER" id="PTHR45753">
    <property type="entry name" value="ORNITHINE CARBAMOYLTRANSFERASE, MITOCHONDRIAL"/>
    <property type="match status" value="1"/>
</dbReference>
<comment type="caution">
    <text evidence="10">The sequence shown here is derived from an EMBL/GenBank/DDBJ whole genome shotgun (WGS) entry which is preliminary data.</text>
</comment>
<dbReference type="EMBL" id="CABO01000018">
    <property type="protein sequence ID" value="CBI01418.1"/>
    <property type="molecule type" value="Genomic_DNA"/>
</dbReference>
<dbReference type="GO" id="GO:0006520">
    <property type="term" value="P:amino acid metabolic process"/>
    <property type="evidence" value="ECO:0007669"/>
    <property type="project" value="InterPro"/>
</dbReference>
<evidence type="ECO:0000256" key="5">
    <source>
        <dbReference type="ARBA" id="ARBA00022975"/>
    </source>
</evidence>
<dbReference type="AlphaFoldDB" id="E6Q2K8"/>
<dbReference type="InterPro" id="IPR006130">
    <property type="entry name" value="Asp/Orn_carbamoylTrfase"/>
</dbReference>
<dbReference type="PANTHER" id="PTHR45753:SF6">
    <property type="entry name" value="ASPARTATE CARBAMOYLTRANSFERASE"/>
    <property type="match status" value="1"/>
</dbReference>